<evidence type="ECO:0000256" key="2">
    <source>
        <dbReference type="ARBA" id="ARBA00022692"/>
    </source>
</evidence>
<dbReference type="OrthoDB" id="9806127at2"/>
<dbReference type="SUPFAM" id="SSF52540">
    <property type="entry name" value="P-loop containing nucleoside triphosphate hydrolases"/>
    <property type="match status" value="1"/>
</dbReference>
<reference evidence="9 10" key="1">
    <citation type="submission" date="2015-12" db="EMBL/GenBank/DDBJ databases">
        <title>Draft genome sequence of Streptomyces silvensis ATCC 53525, a producer of novel hormone antagonists.</title>
        <authorList>
            <person name="Johnston C.W."/>
            <person name="Li Y."/>
            <person name="Magarvey N.A."/>
        </authorList>
    </citation>
    <scope>NUCLEOTIDE SEQUENCE [LARGE SCALE GENOMIC DNA]</scope>
    <source>
        <strain evidence="9 10">ATCC 53525</strain>
    </source>
</reference>
<evidence type="ECO:0000259" key="8">
    <source>
        <dbReference type="PROSITE" id="PS50893"/>
    </source>
</evidence>
<evidence type="ECO:0000313" key="10">
    <source>
        <dbReference type="Proteomes" id="UP000054804"/>
    </source>
</evidence>
<dbReference type="InterPro" id="IPR003593">
    <property type="entry name" value="AAA+_ATPase"/>
</dbReference>
<dbReference type="PROSITE" id="PS00211">
    <property type="entry name" value="ABC_TRANSPORTER_1"/>
    <property type="match status" value="1"/>
</dbReference>
<feature type="transmembrane region" description="Helical" evidence="7">
    <location>
        <begin position="63"/>
        <end position="81"/>
    </location>
</feature>
<evidence type="ECO:0000313" key="9">
    <source>
        <dbReference type="EMBL" id="KUF18648.1"/>
    </source>
</evidence>
<organism evidence="9 10">
    <name type="scientific">Streptomyces silvensis</name>
    <dbReference type="NCBI Taxonomy" id="1765722"/>
    <lineage>
        <taxon>Bacteria</taxon>
        <taxon>Bacillati</taxon>
        <taxon>Actinomycetota</taxon>
        <taxon>Actinomycetes</taxon>
        <taxon>Kitasatosporales</taxon>
        <taxon>Streptomycetaceae</taxon>
        <taxon>Streptomyces</taxon>
    </lineage>
</organism>
<comment type="subcellular location">
    <subcellularLocation>
        <location evidence="1">Cell membrane</location>
        <topology evidence="1">Multi-pass membrane protein</topology>
    </subcellularLocation>
</comment>
<evidence type="ECO:0000256" key="3">
    <source>
        <dbReference type="ARBA" id="ARBA00022741"/>
    </source>
</evidence>
<dbReference type="EMBL" id="LOCL01000029">
    <property type="protein sequence ID" value="KUF18648.1"/>
    <property type="molecule type" value="Genomic_DNA"/>
</dbReference>
<dbReference type="SMART" id="SM00382">
    <property type="entry name" value="AAA"/>
    <property type="match status" value="1"/>
</dbReference>
<dbReference type="PROSITE" id="PS50893">
    <property type="entry name" value="ABC_TRANSPORTER_2"/>
    <property type="match status" value="1"/>
</dbReference>
<dbReference type="InterPro" id="IPR027417">
    <property type="entry name" value="P-loop_NTPase"/>
</dbReference>
<dbReference type="AlphaFoldDB" id="A0A0W7X711"/>
<dbReference type="InterPro" id="IPR036640">
    <property type="entry name" value="ABC1_TM_sf"/>
</dbReference>
<dbReference type="InterPro" id="IPR003439">
    <property type="entry name" value="ABC_transporter-like_ATP-bd"/>
</dbReference>
<keyword evidence="2 7" id="KW-0812">Transmembrane</keyword>
<dbReference type="GO" id="GO:0016887">
    <property type="term" value="F:ATP hydrolysis activity"/>
    <property type="evidence" value="ECO:0007669"/>
    <property type="project" value="InterPro"/>
</dbReference>
<dbReference type="GO" id="GO:0005524">
    <property type="term" value="F:ATP binding"/>
    <property type="evidence" value="ECO:0007669"/>
    <property type="project" value="UniProtKB-KW"/>
</dbReference>
<protein>
    <recommendedName>
        <fullName evidence="8">ABC transporter domain-containing protein</fullName>
    </recommendedName>
</protein>
<gene>
    <name evidence="9" type="ORF">AT728_06170</name>
</gene>
<feature type="domain" description="ABC transporter" evidence="8">
    <location>
        <begin position="346"/>
        <end position="589"/>
    </location>
</feature>
<accession>A0A0W7X711</accession>
<dbReference type="GO" id="GO:0005886">
    <property type="term" value="C:plasma membrane"/>
    <property type="evidence" value="ECO:0007669"/>
    <property type="project" value="UniProtKB-SubCell"/>
</dbReference>
<keyword evidence="4" id="KW-0067">ATP-binding</keyword>
<evidence type="ECO:0000256" key="4">
    <source>
        <dbReference type="ARBA" id="ARBA00022840"/>
    </source>
</evidence>
<name>A0A0W7X711_9ACTN</name>
<sequence>MSSPSSTLRTARHMFGIAWHSDRASVVVIAALAVPQAVAIAATGLSQRWIVDKAHAADGRFVPGLVIAVALGVIAHTALAAGGRTRDNYQFDVTDRIDLSVNREILAAASTIPTLGHLERAAYLDRLALLRRHTRSLAGSCWALGDTVTAVISGSLSLWLLVGINPLLGILAVLALPPLWAANRAQRRLAEARTATAEDQRLEEQLHRMCIEPDSGKEIYVSGAGPTLDHMADTARLRVVTAVLRARVGAIGWQLLGWLCYAAGYTGGLILTARMVARGEASLGELMLVITLGSRLRSQVHLTVDGISRIADAGHVTGHYLWLREYAQAERSVGTLEAPVALEHGIELRDVEFTYPGAAEPVLDGVDLTLRAGTTVALVGANGAGKTTLVKLLGGMHAPTAGTITVDSIPLRELDIDAWRQQLSGAFQDFVKFQLPLRHTVGIGLLSSLDDEAAVTRALTEAGAMPIVEGLPDGLDTQLGLLYQGHEISHGQWQRLALARALMRRHPLLLVLDEPTAALDPIAEHELYEVFIRQARRERGRITLLVSHRFSTVRNADLIIVLDGGRVTEQGTHEELMAAQGRYAALYATQAVAYQ</sequence>
<dbReference type="PANTHER" id="PTHR43394">
    <property type="entry name" value="ATP-DEPENDENT PERMEASE MDL1, MITOCHONDRIAL"/>
    <property type="match status" value="1"/>
</dbReference>
<comment type="caution">
    <text evidence="9">The sequence shown here is derived from an EMBL/GenBank/DDBJ whole genome shotgun (WGS) entry which is preliminary data.</text>
</comment>
<dbReference type="Pfam" id="PF00005">
    <property type="entry name" value="ABC_tran"/>
    <property type="match status" value="1"/>
</dbReference>
<dbReference type="PANTHER" id="PTHR43394:SF1">
    <property type="entry name" value="ATP-BINDING CASSETTE SUB-FAMILY B MEMBER 10, MITOCHONDRIAL"/>
    <property type="match status" value="1"/>
</dbReference>
<dbReference type="InterPro" id="IPR039421">
    <property type="entry name" value="Type_1_exporter"/>
</dbReference>
<dbReference type="RefSeq" id="WP_058846806.1">
    <property type="nucleotide sequence ID" value="NZ_LOCL01000029.1"/>
</dbReference>
<feature type="transmembrane region" description="Helical" evidence="7">
    <location>
        <begin position="158"/>
        <end position="180"/>
    </location>
</feature>
<dbReference type="Gene3D" id="3.40.50.300">
    <property type="entry name" value="P-loop containing nucleotide triphosphate hydrolases"/>
    <property type="match status" value="1"/>
</dbReference>
<keyword evidence="10" id="KW-1185">Reference proteome</keyword>
<dbReference type="SUPFAM" id="SSF90123">
    <property type="entry name" value="ABC transporter transmembrane region"/>
    <property type="match status" value="1"/>
</dbReference>
<evidence type="ECO:0000256" key="6">
    <source>
        <dbReference type="ARBA" id="ARBA00023136"/>
    </source>
</evidence>
<dbReference type="STRING" id="1765722.AT728_06170"/>
<keyword evidence="5 7" id="KW-1133">Transmembrane helix</keyword>
<evidence type="ECO:0000256" key="5">
    <source>
        <dbReference type="ARBA" id="ARBA00022989"/>
    </source>
</evidence>
<proteinExistence type="predicted"/>
<dbReference type="Gene3D" id="1.20.1560.10">
    <property type="entry name" value="ABC transporter type 1, transmembrane domain"/>
    <property type="match status" value="1"/>
</dbReference>
<evidence type="ECO:0000256" key="7">
    <source>
        <dbReference type="SAM" id="Phobius"/>
    </source>
</evidence>
<evidence type="ECO:0000256" key="1">
    <source>
        <dbReference type="ARBA" id="ARBA00004651"/>
    </source>
</evidence>
<dbReference type="GO" id="GO:0015421">
    <property type="term" value="F:ABC-type oligopeptide transporter activity"/>
    <property type="evidence" value="ECO:0007669"/>
    <property type="project" value="TreeGrafter"/>
</dbReference>
<keyword evidence="6 7" id="KW-0472">Membrane</keyword>
<dbReference type="Proteomes" id="UP000054804">
    <property type="component" value="Unassembled WGS sequence"/>
</dbReference>
<keyword evidence="3" id="KW-0547">Nucleotide-binding</keyword>
<dbReference type="InterPro" id="IPR017871">
    <property type="entry name" value="ABC_transporter-like_CS"/>
</dbReference>